<evidence type="ECO:0000256" key="1">
    <source>
        <dbReference type="SAM" id="SignalP"/>
    </source>
</evidence>
<dbReference type="SMR" id="A0A2S4PK33"/>
<dbReference type="AlphaFoldDB" id="A0A2S4PK33"/>
<dbReference type="Proteomes" id="UP000237438">
    <property type="component" value="Unassembled WGS sequence"/>
</dbReference>
<gene>
    <name evidence="2" type="ORF">EPUL_005357</name>
</gene>
<keyword evidence="1" id="KW-0732">Signal</keyword>
<proteinExistence type="predicted"/>
<reference evidence="2 3" key="1">
    <citation type="submission" date="2017-10" db="EMBL/GenBank/DDBJ databases">
        <title>Development of genomic resources for the powdery mildew, Erysiphe pulchra.</title>
        <authorList>
            <person name="Wadl P.A."/>
            <person name="Mack B.M."/>
            <person name="Moore G."/>
            <person name="Beltz S.B."/>
        </authorList>
    </citation>
    <scope>NUCLEOTIDE SEQUENCE [LARGE SCALE GENOMIC DNA]</scope>
    <source>
        <strain evidence="2">Cflorida</strain>
    </source>
</reference>
<evidence type="ECO:0000313" key="3">
    <source>
        <dbReference type="Proteomes" id="UP000237438"/>
    </source>
</evidence>
<sequence length="431" mass="49042">MLLSLVKVALALIFVTITASKDLEQEQSILTQSVYYDCGSWVVPESRLQNFLHENGMYIDNMALPFIELLYGLKSGYRKMYIPQDLSKAKSIRRAKPGSSFYLIIDRIRQIVDVVAQMKNSHYIKCERVGGSRPESSNFGQNEYSYECGHELFSHEILKMNAELAQSCNGKNKQYLQAYQGPLYWPELDYSIYPLSRRKNEHYPGKRPENTYFVVISPTGEVIDVIAELKYGDFIKCARTIRVPPNIDSDENLHHGYLCGLNFFDLNHMERTAELAESRISHPGRGQFPKTYKDDSFEGSATPSSLIPSILCRREANLLFISVPHPIKHFIVMNFDFTIKFAAVKTPKGIIKPCEASTRGLKSAHLEADNFICDLTNTEFKNERLLVNVGTACKALGTYSRKYPADYQGPAFNVHGPYVTWPIRKENSVRG</sequence>
<keyword evidence="3" id="KW-1185">Reference proteome</keyword>
<name>A0A2S4PK33_9PEZI</name>
<comment type="caution">
    <text evidence="2">The sequence shown here is derived from an EMBL/GenBank/DDBJ whole genome shotgun (WGS) entry which is preliminary data.</text>
</comment>
<feature type="chain" id="PRO_5015616261" evidence="1">
    <location>
        <begin position="21"/>
        <end position="431"/>
    </location>
</feature>
<accession>A0A2S4PK33</accession>
<dbReference type="EMBL" id="PEDP01003004">
    <property type="protein sequence ID" value="POS82375.1"/>
    <property type="molecule type" value="Genomic_DNA"/>
</dbReference>
<organism evidence="2 3">
    <name type="scientific">Erysiphe pulchra</name>
    <dbReference type="NCBI Taxonomy" id="225359"/>
    <lineage>
        <taxon>Eukaryota</taxon>
        <taxon>Fungi</taxon>
        <taxon>Dikarya</taxon>
        <taxon>Ascomycota</taxon>
        <taxon>Pezizomycotina</taxon>
        <taxon>Leotiomycetes</taxon>
        <taxon>Erysiphales</taxon>
        <taxon>Erysiphaceae</taxon>
        <taxon>Erysiphe</taxon>
    </lineage>
</organism>
<feature type="non-terminal residue" evidence="2">
    <location>
        <position position="431"/>
    </location>
</feature>
<feature type="signal peptide" evidence="1">
    <location>
        <begin position="1"/>
        <end position="20"/>
    </location>
</feature>
<protein>
    <submittedName>
        <fullName evidence="2">Uncharacterized protein</fullName>
    </submittedName>
</protein>
<evidence type="ECO:0000313" key="2">
    <source>
        <dbReference type="EMBL" id="POS82375.1"/>
    </source>
</evidence>